<organism evidence="2 3">
    <name type="scientific">Spirosoma endbachense</name>
    <dbReference type="NCBI Taxonomy" id="2666025"/>
    <lineage>
        <taxon>Bacteria</taxon>
        <taxon>Pseudomonadati</taxon>
        <taxon>Bacteroidota</taxon>
        <taxon>Cytophagia</taxon>
        <taxon>Cytophagales</taxon>
        <taxon>Cytophagaceae</taxon>
        <taxon>Spirosoma</taxon>
    </lineage>
</organism>
<evidence type="ECO:0000313" key="3">
    <source>
        <dbReference type="Proteomes" id="UP000464577"/>
    </source>
</evidence>
<protein>
    <submittedName>
        <fullName evidence="2">Helix-turn-helix domain-containing protein</fullName>
    </submittedName>
</protein>
<gene>
    <name evidence="2" type="ORF">GJR95_15460</name>
</gene>
<keyword evidence="3" id="KW-1185">Reference proteome</keyword>
<dbReference type="SUPFAM" id="SSF46955">
    <property type="entry name" value="Putative DNA-binding domain"/>
    <property type="match status" value="1"/>
</dbReference>
<name>A0A6P1W8F4_9BACT</name>
<dbReference type="InterPro" id="IPR009061">
    <property type="entry name" value="DNA-bd_dom_put_sf"/>
</dbReference>
<dbReference type="KEGG" id="senf:GJR95_15460"/>
<evidence type="ECO:0000259" key="1">
    <source>
        <dbReference type="Pfam" id="PF12728"/>
    </source>
</evidence>
<dbReference type="AlphaFoldDB" id="A0A6P1W8F4"/>
<feature type="domain" description="Helix-turn-helix" evidence="1">
    <location>
        <begin position="36"/>
        <end position="79"/>
    </location>
</feature>
<dbReference type="Pfam" id="PF12728">
    <property type="entry name" value="HTH_17"/>
    <property type="match status" value="1"/>
</dbReference>
<reference evidence="2 3" key="1">
    <citation type="submission" date="2019-11" db="EMBL/GenBank/DDBJ databases">
        <title>Spirosoma endbachense sp. nov., isolated from a natural salt meadow.</title>
        <authorList>
            <person name="Rojas J."/>
            <person name="Ambika Manirajan B."/>
            <person name="Ratering S."/>
            <person name="Suarez C."/>
            <person name="Geissler-Plaum R."/>
            <person name="Schnell S."/>
        </authorList>
    </citation>
    <scope>NUCLEOTIDE SEQUENCE [LARGE SCALE GENOMIC DNA]</scope>
    <source>
        <strain evidence="2 3">I-24</strain>
    </source>
</reference>
<dbReference type="Proteomes" id="UP000464577">
    <property type="component" value="Chromosome"/>
</dbReference>
<proteinExistence type="predicted"/>
<dbReference type="EMBL" id="CP045997">
    <property type="protein sequence ID" value="QHW01316.1"/>
    <property type="molecule type" value="Genomic_DNA"/>
</dbReference>
<accession>A0A6P1W8F4</accession>
<sequence length="88" mass="10193">MTDYTLQQRLVEALEASNALLEAATEQLGNARFYEEDAAKYLGVEKHTLYRYRQQGLIYEKVGKIISYRRKDLDAWRNAGKTKATAIY</sequence>
<evidence type="ECO:0000313" key="2">
    <source>
        <dbReference type="EMBL" id="QHW01316.1"/>
    </source>
</evidence>
<dbReference type="InterPro" id="IPR041657">
    <property type="entry name" value="HTH_17"/>
</dbReference>